<reference evidence="7 8" key="1">
    <citation type="submission" date="2019-11" db="EMBL/GenBank/DDBJ databases">
        <title>Whole genome sequence of Oryza granulata.</title>
        <authorList>
            <person name="Li W."/>
        </authorList>
    </citation>
    <scope>NUCLEOTIDE SEQUENCE [LARGE SCALE GENOMIC DNA]</scope>
    <source>
        <strain evidence="8">cv. Menghai</strain>
        <tissue evidence="7">Leaf</tissue>
    </source>
</reference>
<keyword evidence="2" id="KW-0805">Transcription regulation</keyword>
<dbReference type="GO" id="GO:0005634">
    <property type="term" value="C:nucleus"/>
    <property type="evidence" value="ECO:0007669"/>
    <property type="project" value="UniProtKB-SubCell"/>
</dbReference>
<evidence type="ECO:0000256" key="5">
    <source>
        <dbReference type="ARBA" id="ARBA00023242"/>
    </source>
</evidence>
<sequence length="78" mass="8632">MRGGEVPRRAATKIREPNMRMRLWFGSFATTEETAQRLYGPNAFLNLPPSAPPPSPCNDAAVVGFGTNKPQLDLKEFL</sequence>
<evidence type="ECO:0000259" key="6">
    <source>
        <dbReference type="SMART" id="SM00380"/>
    </source>
</evidence>
<protein>
    <recommendedName>
        <fullName evidence="6">AP2/ERF domain-containing protein</fullName>
    </recommendedName>
</protein>
<comment type="caution">
    <text evidence="7">The sequence shown here is derived from an EMBL/GenBank/DDBJ whole genome shotgun (WGS) entry which is preliminary data.</text>
</comment>
<dbReference type="GO" id="GO:0003677">
    <property type="term" value="F:DNA binding"/>
    <property type="evidence" value="ECO:0007669"/>
    <property type="project" value="UniProtKB-KW"/>
</dbReference>
<evidence type="ECO:0000256" key="4">
    <source>
        <dbReference type="ARBA" id="ARBA00023163"/>
    </source>
</evidence>
<dbReference type="Proteomes" id="UP000479710">
    <property type="component" value="Unassembled WGS sequence"/>
</dbReference>
<dbReference type="SMART" id="SM00380">
    <property type="entry name" value="AP2"/>
    <property type="match status" value="1"/>
</dbReference>
<gene>
    <name evidence="7" type="ORF">E2562_003642</name>
</gene>
<name>A0A6G1C465_9ORYZ</name>
<dbReference type="GO" id="GO:0003700">
    <property type="term" value="F:DNA-binding transcription factor activity"/>
    <property type="evidence" value="ECO:0007669"/>
    <property type="project" value="InterPro"/>
</dbReference>
<proteinExistence type="predicted"/>
<dbReference type="InterPro" id="IPR001471">
    <property type="entry name" value="AP2/ERF_dom"/>
</dbReference>
<feature type="domain" description="AP2/ERF" evidence="6">
    <location>
        <begin position="6"/>
        <end position="54"/>
    </location>
</feature>
<evidence type="ECO:0000256" key="1">
    <source>
        <dbReference type="ARBA" id="ARBA00004123"/>
    </source>
</evidence>
<evidence type="ECO:0000256" key="3">
    <source>
        <dbReference type="ARBA" id="ARBA00023125"/>
    </source>
</evidence>
<keyword evidence="3" id="KW-0238">DNA-binding</keyword>
<keyword evidence="5" id="KW-0539">Nucleus</keyword>
<evidence type="ECO:0000313" key="8">
    <source>
        <dbReference type="Proteomes" id="UP000479710"/>
    </source>
</evidence>
<evidence type="ECO:0000313" key="7">
    <source>
        <dbReference type="EMBL" id="KAF0894757.1"/>
    </source>
</evidence>
<dbReference type="EMBL" id="SPHZ02000010">
    <property type="protein sequence ID" value="KAF0894757.1"/>
    <property type="molecule type" value="Genomic_DNA"/>
</dbReference>
<dbReference type="AlphaFoldDB" id="A0A6G1C465"/>
<evidence type="ECO:0000256" key="2">
    <source>
        <dbReference type="ARBA" id="ARBA00023015"/>
    </source>
</evidence>
<organism evidence="7 8">
    <name type="scientific">Oryza meyeriana var. granulata</name>
    <dbReference type="NCBI Taxonomy" id="110450"/>
    <lineage>
        <taxon>Eukaryota</taxon>
        <taxon>Viridiplantae</taxon>
        <taxon>Streptophyta</taxon>
        <taxon>Embryophyta</taxon>
        <taxon>Tracheophyta</taxon>
        <taxon>Spermatophyta</taxon>
        <taxon>Magnoliopsida</taxon>
        <taxon>Liliopsida</taxon>
        <taxon>Poales</taxon>
        <taxon>Poaceae</taxon>
        <taxon>BOP clade</taxon>
        <taxon>Oryzoideae</taxon>
        <taxon>Oryzeae</taxon>
        <taxon>Oryzinae</taxon>
        <taxon>Oryza</taxon>
        <taxon>Oryza meyeriana</taxon>
    </lineage>
</organism>
<keyword evidence="8" id="KW-1185">Reference proteome</keyword>
<accession>A0A6G1C465</accession>
<comment type="subcellular location">
    <subcellularLocation>
        <location evidence="1">Nucleus</location>
    </subcellularLocation>
</comment>
<keyword evidence="4" id="KW-0804">Transcription</keyword>